<dbReference type="EMBL" id="AHJE01000042">
    <property type="protein sequence ID" value="EHP41981.1"/>
    <property type="molecule type" value="Genomic_DNA"/>
</dbReference>
<dbReference type="AlphaFoldDB" id="H1S6F7"/>
<dbReference type="Proteomes" id="UP000005808">
    <property type="component" value="Unassembled WGS sequence"/>
</dbReference>
<evidence type="ECO:0000259" key="1">
    <source>
        <dbReference type="Pfam" id="PF04909"/>
    </source>
</evidence>
<evidence type="ECO:0000313" key="2">
    <source>
        <dbReference type="EMBL" id="EHP41981.1"/>
    </source>
</evidence>
<evidence type="ECO:0000313" key="3">
    <source>
        <dbReference type="Proteomes" id="UP000005808"/>
    </source>
</evidence>
<dbReference type="InterPro" id="IPR006680">
    <property type="entry name" value="Amidohydro-rel"/>
</dbReference>
<name>H1S6F7_9BURK</name>
<dbReference type="SUPFAM" id="SSF51556">
    <property type="entry name" value="Metallo-dependent hydrolases"/>
    <property type="match status" value="1"/>
</dbReference>
<reference evidence="2 3" key="1">
    <citation type="journal article" date="2012" name="J. Bacteriol.">
        <title>De Novo Genome Project of Cupriavidus basilensis OR16.</title>
        <authorList>
            <person name="Cserhati M."/>
            <person name="Kriszt B."/>
            <person name="Szoboszlay S."/>
            <person name="Toth A."/>
            <person name="Szabo I."/>
            <person name="Tancsics A."/>
            <person name="Nagy I."/>
            <person name="Horvath B."/>
            <person name="Nagy I."/>
            <person name="Kukolya J."/>
        </authorList>
    </citation>
    <scope>NUCLEOTIDE SEQUENCE [LARGE SCALE GENOMIC DNA]</scope>
    <source>
        <strain evidence="2 3">OR16</strain>
    </source>
</reference>
<dbReference type="Gene3D" id="3.20.20.140">
    <property type="entry name" value="Metal-dependent hydrolases"/>
    <property type="match status" value="1"/>
</dbReference>
<accession>H1S6F7</accession>
<feature type="domain" description="Amidohydrolase-related" evidence="1">
    <location>
        <begin position="12"/>
        <end position="264"/>
    </location>
</feature>
<proteinExistence type="predicted"/>
<dbReference type="PATRIC" id="fig|1127483.3.peg.3492"/>
<keyword evidence="2" id="KW-0378">Hydrolase</keyword>
<dbReference type="InterPro" id="IPR032466">
    <property type="entry name" value="Metal_Hydrolase"/>
</dbReference>
<sequence>MRRSLGQNMFQIDTHFHVFSAGAPAVGGARYRPAYGASLAQWQAISGAHGVRAGVVVQPSFFGSDNSELETALAASSALRGVCVVGPEASAGELARLHGLGVRGLRWNMVGRHNDASWRDARWPALLEAAHALGWHLELHTDPGRLPAVQAWLPAVPIALVLDHFGKPALGAQADAPTLACAAHWRGQRAVYVKLSAPYRVAADLAGVVAGWHHCLGEQGLLWGSDWPWTNHEAEADYAGLQRKVWEWLGPLAEAPDRNAARLFGLQAA</sequence>
<dbReference type="Pfam" id="PF04909">
    <property type="entry name" value="Amidohydro_2"/>
    <property type="match status" value="1"/>
</dbReference>
<dbReference type="PANTHER" id="PTHR35563:SF2">
    <property type="entry name" value="BARREL METAL-DEPENDENT HYDROLASE, PUTATIVE (AFU_ORTHOLOGUE AFUA_1G16240)-RELATED"/>
    <property type="match status" value="1"/>
</dbReference>
<dbReference type="InterPro" id="IPR052358">
    <property type="entry name" value="Aro_Compnd_Degr_Hydrolases"/>
</dbReference>
<protein>
    <submittedName>
        <fullName evidence="2">Amidohydrolase 2</fullName>
    </submittedName>
</protein>
<dbReference type="GO" id="GO:0016787">
    <property type="term" value="F:hydrolase activity"/>
    <property type="evidence" value="ECO:0007669"/>
    <property type="project" value="UniProtKB-KW"/>
</dbReference>
<gene>
    <name evidence="2" type="ORF">OR16_17407</name>
</gene>
<dbReference type="OrthoDB" id="9787654at2"/>
<dbReference type="PANTHER" id="PTHR35563">
    <property type="entry name" value="BARREL METAL-DEPENDENT HYDROLASE, PUTATIVE (AFU_ORTHOLOGUE AFUA_1G16240)-RELATED"/>
    <property type="match status" value="1"/>
</dbReference>
<comment type="caution">
    <text evidence="2">The sequence shown here is derived from an EMBL/GenBank/DDBJ whole genome shotgun (WGS) entry which is preliminary data.</text>
</comment>
<organism evidence="2 3">
    <name type="scientific">Cupriavidus basilensis OR16</name>
    <dbReference type="NCBI Taxonomy" id="1127483"/>
    <lineage>
        <taxon>Bacteria</taxon>
        <taxon>Pseudomonadati</taxon>
        <taxon>Pseudomonadota</taxon>
        <taxon>Betaproteobacteria</taxon>
        <taxon>Burkholderiales</taxon>
        <taxon>Burkholderiaceae</taxon>
        <taxon>Cupriavidus</taxon>
    </lineage>
</organism>
<dbReference type="RefSeq" id="WP_006159001.1">
    <property type="nucleotide sequence ID" value="NZ_AHJE01000042.1"/>
</dbReference>